<proteinExistence type="predicted"/>
<dbReference type="AlphaFoldDB" id="A0A7J6LMQ3"/>
<protein>
    <submittedName>
        <fullName evidence="1">Uncharacterized protein</fullName>
    </submittedName>
</protein>
<accession>A0A7J6LMQ3</accession>
<evidence type="ECO:0000313" key="1">
    <source>
        <dbReference type="EMBL" id="KAF4660544.1"/>
    </source>
</evidence>
<organism evidence="1 2">
    <name type="scientific">Perkinsus olseni</name>
    <name type="common">Perkinsus atlanticus</name>
    <dbReference type="NCBI Taxonomy" id="32597"/>
    <lineage>
        <taxon>Eukaryota</taxon>
        <taxon>Sar</taxon>
        <taxon>Alveolata</taxon>
        <taxon>Perkinsozoa</taxon>
        <taxon>Perkinsea</taxon>
        <taxon>Perkinsida</taxon>
        <taxon>Perkinsidae</taxon>
        <taxon>Perkinsus</taxon>
    </lineage>
</organism>
<dbReference type="EMBL" id="JABANN010000385">
    <property type="protein sequence ID" value="KAF4660544.1"/>
    <property type="molecule type" value="Genomic_DNA"/>
</dbReference>
<dbReference type="Proteomes" id="UP000572268">
    <property type="component" value="Unassembled WGS sequence"/>
</dbReference>
<comment type="caution">
    <text evidence="1">The sequence shown here is derived from an EMBL/GenBank/DDBJ whole genome shotgun (WGS) entry which is preliminary data.</text>
</comment>
<reference evidence="1 2" key="1">
    <citation type="submission" date="2020-04" db="EMBL/GenBank/DDBJ databases">
        <title>Perkinsus olseni comparative genomics.</title>
        <authorList>
            <person name="Bogema D.R."/>
        </authorList>
    </citation>
    <scope>NUCLEOTIDE SEQUENCE [LARGE SCALE GENOMIC DNA]</scope>
    <source>
        <strain evidence="1">ATCC PRA-31</strain>
    </source>
</reference>
<gene>
    <name evidence="1" type="ORF">FOL46_006094</name>
</gene>
<evidence type="ECO:0000313" key="2">
    <source>
        <dbReference type="Proteomes" id="UP000572268"/>
    </source>
</evidence>
<name>A0A7J6LMQ3_PEROL</name>
<sequence>MLASAPSKGECALDYLYSWDNELPGMNRINIYPNLCSVLPYTQILDSHLSCTERLRRWGRPGLLLALQQQRHEPLKEDDLVVDFARSLLTEGSANSSTSLAGHVRAIKEKARMNRPEFPDLEEAPVFIREYVHSLFKLVSYTCYPIIVNVGRDVLSITLRSALPGKLELHELEIIGSRVWGINDFSKASADLLHRIQKDSRQVAGLYGTALCEEQLFEYAKTIEKRHECIDDASKPVLGPTFNATDEERKGIQLEAAATLIYNTVTGTGDITEGDLDGGDPRLSGVSDIIERRELYDARKEEEDEEKSGGRLTDTCFLSYLYSPSGDATADGISSGDDDDEGGGIVVGAKIWTFDNTVPIATTKCALDYLYSWDNGITGFHRLDIFLGVHSIIPYTQLLKPDHSCAERLQLWSQAGLFVITHQDHHQESALVREEGASFSHRRRERQSGMVGQLAREWAGKGSEFAANVSAVLERARREESPYVKLEEVPVFAREYVHAKSKQVPYTCRPITTNVGRDVLSITLRSVLPGKLELHELEIIGSRVWGINDFSKASADLLYRIQKGSRQVTGSYGTALCEEQLFEYAKTIEKLSMDDGRASKPTLPSTFSANEKKRKEQLKAVGALIYSILPWAKVSHM</sequence>